<feature type="signal peptide" evidence="2">
    <location>
        <begin position="1"/>
        <end position="21"/>
    </location>
</feature>
<evidence type="ECO:0000313" key="3">
    <source>
        <dbReference type="EMBL" id="MFC5476632.1"/>
    </source>
</evidence>
<proteinExistence type="predicted"/>
<keyword evidence="1" id="KW-0677">Repeat</keyword>
<name>A0ABW0MI53_9BURK</name>
<dbReference type="SMART" id="SM00698">
    <property type="entry name" value="MORN"/>
    <property type="match status" value="3"/>
</dbReference>
<keyword evidence="2" id="KW-0732">Signal</keyword>
<dbReference type="RefSeq" id="WP_379750793.1">
    <property type="nucleotide sequence ID" value="NZ_JBHSMR010000001.1"/>
</dbReference>
<reference evidence="4" key="1">
    <citation type="journal article" date="2019" name="Int. J. Syst. Evol. Microbiol.">
        <title>The Global Catalogue of Microorganisms (GCM) 10K type strain sequencing project: providing services to taxonomists for standard genome sequencing and annotation.</title>
        <authorList>
            <consortium name="The Broad Institute Genomics Platform"/>
            <consortium name="The Broad Institute Genome Sequencing Center for Infectious Disease"/>
            <person name="Wu L."/>
            <person name="Ma J."/>
        </authorList>
    </citation>
    <scope>NUCLEOTIDE SEQUENCE [LARGE SCALE GENOMIC DNA]</scope>
    <source>
        <strain evidence="4">CCUG 43111</strain>
    </source>
</reference>
<protein>
    <submittedName>
        <fullName evidence="3">MORN repeat-containing protein</fullName>
    </submittedName>
</protein>
<keyword evidence="4" id="KW-1185">Reference proteome</keyword>
<organism evidence="3 4">
    <name type="scientific">Massilia suwonensis</name>
    <dbReference type="NCBI Taxonomy" id="648895"/>
    <lineage>
        <taxon>Bacteria</taxon>
        <taxon>Pseudomonadati</taxon>
        <taxon>Pseudomonadota</taxon>
        <taxon>Betaproteobacteria</taxon>
        <taxon>Burkholderiales</taxon>
        <taxon>Oxalobacteraceae</taxon>
        <taxon>Telluria group</taxon>
        <taxon>Massilia</taxon>
    </lineage>
</organism>
<feature type="chain" id="PRO_5047421721" evidence="2">
    <location>
        <begin position="22"/>
        <end position="301"/>
    </location>
</feature>
<dbReference type="PANTHER" id="PTHR23084:SF263">
    <property type="entry name" value="MORN REPEAT-CONTAINING PROTEIN 1"/>
    <property type="match status" value="1"/>
</dbReference>
<dbReference type="Pfam" id="PF02493">
    <property type="entry name" value="MORN"/>
    <property type="match status" value="4"/>
</dbReference>
<accession>A0ABW0MI53</accession>
<evidence type="ECO:0000313" key="4">
    <source>
        <dbReference type="Proteomes" id="UP001596101"/>
    </source>
</evidence>
<evidence type="ECO:0000256" key="2">
    <source>
        <dbReference type="SAM" id="SignalP"/>
    </source>
</evidence>
<dbReference type="PANTHER" id="PTHR23084">
    <property type="entry name" value="PHOSPHATIDYLINOSITOL-4-PHOSPHATE 5-KINASE RELATED"/>
    <property type="match status" value="1"/>
</dbReference>
<dbReference type="Gene3D" id="2.20.110.10">
    <property type="entry name" value="Histone H3 K4-specific methyltransferase SET7/9 N-terminal domain"/>
    <property type="match status" value="2"/>
</dbReference>
<evidence type="ECO:0000256" key="1">
    <source>
        <dbReference type="ARBA" id="ARBA00022737"/>
    </source>
</evidence>
<dbReference type="Proteomes" id="UP001596101">
    <property type="component" value="Unassembled WGS sequence"/>
</dbReference>
<comment type="caution">
    <text evidence="3">The sequence shown here is derived from an EMBL/GenBank/DDBJ whole genome shotgun (WGS) entry which is preliminary data.</text>
</comment>
<gene>
    <name evidence="3" type="ORF">ACFPQ5_00410</name>
</gene>
<dbReference type="InterPro" id="IPR003409">
    <property type="entry name" value="MORN"/>
</dbReference>
<dbReference type="SUPFAM" id="SSF82185">
    <property type="entry name" value="Histone H3 K4-specific methyltransferase SET7/9 N-terminal domain"/>
    <property type="match status" value="1"/>
</dbReference>
<dbReference type="EMBL" id="JBHSMR010000001">
    <property type="protein sequence ID" value="MFC5476632.1"/>
    <property type="molecule type" value="Genomic_DNA"/>
</dbReference>
<sequence>MHTSAFLFALGMAFGCSSALAQGVGAAAGEVTLKLPGGGTYIGTVTNGVPDGKGYFKDADGMQYEGEVHMGQRTGVAEALYPNGNRYKGEWKDGKPDGNGTMTYMLGGSYEGRWKQGVRDGRGIMTFAGSGRRAEVGFMEGERVDIKSSVPEPEPPKERYALRDANAKIGSHFSHKISTSAIPLNVGWEQLTPAQQRIVRDDFPALDEADEPPYPVKGPQTFFARLAELGGKYQLHEDLRVYVLIGADGKVVSVTSIGIEDPEARRLAGVLAGLVKYKPARCGGQPCQMIFPFNVRLSVTY</sequence>